<sequence length="199" mass="22597">MNSLVSGIIASLTTATALGAAIVWFSGKATEKTLDVIVARIQKDLNVAENRRNLLVKSSLDFKSQQLNEFYWPIYSRLQKDNAVWNRILDKRSSDERLKNIAKEIESRVVLPNHDEIVQIIQTKIHLAQASPELQKALMQYVRHVAVYRAMRAAGDDDRFPIALGEVWPDELFVLVERKTKQLQGELDIMLAKALKDGE</sequence>
<dbReference type="EMBL" id="JBELQE010000040">
    <property type="protein sequence ID" value="MER2249541.1"/>
    <property type="molecule type" value="Genomic_DNA"/>
</dbReference>
<comment type="caution">
    <text evidence="1">The sequence shown here is derived from an EMBL/GenBank/DDBJ whole genome shotgun (WGS) entry which is preliminary data.</text>
</comment>
<evidence type="ECO:0000313" key="2">
    <source>
        <dbReference type="Proteomes" id="UP001480955"/>
    </source>
</evidence>
<gene>
    <name evidence="1" type="ORF">ABS772_06380</name>
</gene>
<proteinExistence type="predicted"/>
<organism evidence="1 2">
    <name type="scientific">Methylorubrum podarium</name>
    <dbReference type="NCBI Taxonomy" id="200476"/>
    <lineage>
        <taxon>Bacteria</taxon>
        <taxon>Pseudomonadati</taxon>
        <taxon>Pseudomonadota</taxon>
        <taxon>Alphaproteobacteria</taxon>
        <taxon>Hyphomicrobiales</taxon>
        <taxon>Methylobacteriaceae</taxon>
        <taxon>Methylorubrum</taxon>
    </lineage>
</organism>
<keyword evidence="2" id="KW-1185">Reference proteome</keyword>
<dbReference type="Proteomes" id="UP001480955">
    <property type="component" value="Unassembled WGS sequence"/>
</dbReference>
<name>A0ABV1QJG9_9HYPH</name>
<dbReference type="RefSeq" id="WP_350393059.1">
    <property type="nucleotide sequence ID" value="NZ_JBELQE010000040.1"/>
</dbReference>
<evidence type="ECO:0000313" key="1">
    <source>
        <dbReference type="EMBL" id="MER2249541.1"/>
    </source>
</evidence>
<protein>
    <submittedName>
        <fullName evidence="1">Uncharacterized protein</fullName>
    </submittedName>
</protein>
<reference evidence="1 2" key="1">
    <citation type="submission" date="2024-06" db="EMBL/GenBank/DDBJ databases">
        <authorList>
            <person name="Campbell A.G."/>
        </authorList>
    </citation>
    <scope>NUCLEOTIDE SEQUENCE [LARGE SCALE GENOMIC DNA]</scope>
    <source>
        <strain evidence="1 2">EM12</strain>
    </source>
</reference>
<accession>A0ABV1QJG9</accession>